<sequence length="319" mass="36903">MRFLITGATGFVGSNILRYLVKKNYSPHVFIRKTSNLWRIKDLVSKITLYKVDLTENELLNRTVRKIKPQVIFHLANAPLYQGRPALVKSYLDANLLGTINMIASCKDLDYQCFVNTGSSAEYGLKNKPMREDNYCQPLSLYAITKLAATNYASYIGKIDRKPIITFRLFSPFGAFDDPKRLVTETIYNALDNKQIFLSNSNLVRDYLYMEDVVDAYIKAIDKAQKYQGEIFNIGSGRQISIGKTVKAILKLSASKSKIKWGKLEPRHFESYVWEADLSKTKKCLSWKPRYSFEEGLTETINWFRENKQIYRGRVRTFR</sequence>
<feature type="domain" description="NAD-dependent epimerase/dehydratase" evidence="2">
    <location>
        <begin position="4"/>
        <end position="235"/>
    </location>
</feature>
<evidence type="ECO:0000313" key="4">
    <source>
        <dbReference type="Proteomes" id="UP000177092"/>
    </source>
</evidence>
<dbReference type="Proteomes" id="UP000177092">
    <property type="component" value="Unassembled WGS sequence"/>
</dbReference>
<dbReference type="EMBL" id="MFJN01000030">
    <property type="protein sequence ID" value="OGG21045.1"/>
    <property type="molecule type" value="Genomic_DNA"/>
</dbReference>
<comment type="caution">
    <text evidence="3">The sequence shown here is derived from an EMBL/GenBank/DDBJ whole genome shotgun (WGS) entry which is preliminary data.</text>
</comment>
<dbReference type="AlphaFoldDB" id="A0A1F6A8M2"/>
<protein>
    <recommendedName>
        <fullName evidence="2">NAD-dependent epimerase/dehydratase domain-containing protein</fullName>
    </recommendedName>
</protein>
<proteinExistence type="inferred from homology"/>
<accession>A0A1F6A8M2</accession>
<dbReference type="PANTHER" id="PTHR43000">
    <property type="entry name" value="DTDP-D-GLUCOSE 4,6-DEHYDRATASE-RELATED"/>
    <property type="match status" value="1"/>
</dbReference>
<dbReference type="Pfam" id="PF01370">
    <property type="entry name" value="Epimerase"/>
    <property type="match status" value="1"/>
</dbReference>
<organism evidence="3 4">
    <name type="scientific">Candidatus Gottesmanbacteria bacterium RIFCSPHIGHO2_02_FULL_40_13</name>
    <dbReference type="NCBI Taxonomy" id="1798384"/>
    <lineage>
        <taxon>Bacteria</taxon>
        <taxon>Candidatus Gottesmaniibacteriota</taxon>
    </lineage>
</organism>
<comment type="similarity">
    <text evidence="1">Belongs to the NAD(P)-dependent epimerase/dehydratase family.</text>
</comment>
<dbReference type="InterPro" id="IPR001509">
    <property type="entry name" value="Epimerase_deHydtase"/>
</dbReference>
<dbReference type="SUPFAM" id="SSF51735">
    <property type="entry name" value="NAD(P)-binding Rossmann-fold domains"/>
    <property type="match status" value="1"/>
</dbReference>
<evidence type="ECO:0000259" key="2">
    <source>
        <dbReference type="Pfam" id="PF01370"/>
    </source>
</evidence>
<dbReference type="InterPro" id="IPR036291">
    <property type="entry name" value="NAD(P)-bd_dom_sf"/>
</dbReference>
<reference evidence="3 4" key="1">
    <citation type="journal article" date="2016" name="Nat. Commun.">
        <title>Thousands of microbial genomes shed light on interconnected biogeochemical processes in an aquifer system.</title>
        <authorList>
            <person name="Anantharaman K."/>
            <person name="Brown C.T."/>
            <person name="Hug L.A."/>
            <person name="Sharon I."/>
            <person name="Castelle C.J."/>
            <person name="Probst A.J."/>
            <person name="Thomas B.C."/>
            <person name="Singh A."/>
            <person name="Wilkins M.J."/>
            <person name="Karaoz U."/>
            <person name="Brodie E.L."/>
            <person name="Williams K.H."/>
            <person name="Hubbard S.S."/>
            <person name="Banfield J.F."/>
        </authorList>
    </citation>
    <scope>NUCLEOTIDE SEQUENCE [LARGE SCALE GENOMIC DNA]</scope>
</reference>
<evidence type="ECO:0000256" key="1">
    <source>
        <dbReference type="ARBA" id="ARBA00007637"/>
    </source>
</evidence>
<name>A0A1F6A8M2_9BACT</name>
<dbReference type="STRING" id="1798384.A3D03_05140"/>
<gene>
    <name evidence="3" type="ORF">A3D03_05140</name>
</gene>
<evidence type="ECO:0000313" key="3">
    <source>
        <dbReference type="EMBL" id="OGG21045.1"/>
    </source>
</evidence>
<dbReference type="Gene3D" id="3.40.50.720">
    <property type="entry name" value="NAD(P)-binding Rossmann-like Domain"/>
    <property type="match status" value="1"/>
</dbReference>